<dbReference type="InterPro" id="IPR007569">
    <property type="entry name" value="DUF559"/>
</dbReference>
<evidence type="ECO:0000259" key="2">
    <source>
        <dbReference type="Pfam" id="PF04480"/>
    </source>
</evidence>
<protein>
    <submittedName>
        <fullName evidence="3">Uncharacterized protein DUF559</fullName>
    </submittedName>
</protein>
<organism evidence="3 4">
    <name type="scientific">Leucobacter luti</name>
    <dbReference type="NCBI Taxonomy" id="340320"/>
    <lineage>
        <taxon>Bacteria</taxon>
        <taxon>Bacillati</taxon>
        <taxon>Actinomycetota</taxon>
        <taxon>Actinomycetes</taxon>
        <taxon>Micrococcales</taxon>
        <taxon>Microbacteriaceae</taxon>
        <taxon>Leucobacter</taxon>
    </lineage>
</organism>
<reference evidence="3 4" key="1">
    <citation type="journal article" date="2015" name="Stand. Genomic Sci.">
        <title>Genomic Encyclopedia of Bacterial and Archaeal Type Strains, Phase III: the genomes of soil and plant-associated and newly described type strains.</title>
        <authorList>
            <person name="Whitman W.B."/>
            <person name="Woyke T."/>
            <person name="Klenk H.P."/>
            <person name="Zhou Y."/>
            <person name="Lilburn T.G."/>
            <person name="Beck B.J."/>
            <person name="De Vos P."/>
            <person name="Vandamme P."/>
            <person name="Eisen J.A."/>
            <person name="Garrity G."/>
            <person name="Hugenholtz P."/>
            <person name="Kyrpides N.C."/>
        </authorList>
    </citation>
    <scope>NUCLEOTIDE SEQUENCE [LARGE SCALE GENOMIC DNA]</scope>
    <source>
        <strain evidence="3 4">RF6</strain>
    </source>
</reference>
<dbReference type="Gene3D" id="3.40.960.10">
    <property type="entry name" value="VSR Endonuclease"/>
    <property type="match status" value="1"/>
</dbReference>
<keyword evidence="4" id="KW-1185">Reference proteome</keyword>
<sequence length="357" mass="39011">MPTRLTPIPPSLRGSPFSVSRGRAAGLSPKALAHPRFERPFHGIRIPPTAPAQHRPERNPFLQRSVRSEALAAARAFAPRLRPGEAFSHTTALLLHGCPVRVPLPPRPHVTIPLPSAPARAAGVLGHRSSRPAATKILTELGAPVVSPVQAFLQSAALLPFRELVVAADHLILGERALGIQVPDDPVSVSHASREPSRLTLAELQAAARGSRTRGVQRARAALLVARCGAESRMETLLRLVLIAYGLDVFELQVDVVDSVGRWIGRFDMVDHQRKLIVEYDGEHHRTSDSQYRRDAVRLDAARDTGFRVLRFLRDDVIATPRATARRVASALGMPLRPPGNPLARYLSERDPRKGAQ</sequence>
<evidence type="ECO:0000256" key="1">
    <source>
        <dbReference type="SAM" id="MobiDB-lite"/>
    </source>
</evidence>
<feature type="region of interest" description="Disordered" evidence="1">
    <location>
        <begin position="334"/>
        <end position="357"/>
    </location>
</feature>
<evidence type="ECO:0000313" key="3">
    <source>
        <dbReference type="EMBL" id="RZT66343.1"/>
    </source>
</evidence>
<accession>A0A4Q7TZE0</accession>
<dbReference type="InterPro" id="IPR011335">
    <property type="entry name" value="Restrct_endonuc-II-like"/>
</dbReference>
<evidence type="ECO:0000313" key="4">
    <source>
        <dbReference type="Proteomes" id="UP000291832"/>
    </source>
</evidence>
<feature type="region of interest" description="Disordered" evidence="1">
    <location>
        <begin position="1"/>
        <end position="23"/>
    </location>
</feature>
<name>A0A4Q7TZE0_9MICO</name>
<proteinExistence type="predicted"/>
<dbReference type="AlphaFoldDB" id="A0A4Q7TZE0"/>
<feature type="compositionally biased region" description="Basic and acidic residues" evidence="1">
    <location>
        <begin position="347"/>
        <end position="357"/>
    </location>
</feature>
<comment type="caution">
    <text evidence="3">The sequence shown here is derived from an EMBL/GenBank/DDBJ whole genome shotgun (WGS) entry which is preliminary data.</text>
</comment>
<dbReference type="SUPFAM" id="SSF52980">
    <property type="entry name" value="Restriction endonuclease-like"/>
    <property type="match status" value="1"/>
</dbReference>
<dbReference type="Pfam" id="PF04480">
    <property type="entry name" value="DUF559"/>
    <property type="match status" value="1"/>
</dbReference>
<gene>
    <name evidence="3" type="ORF">EV139_1779</name>
</gene>
<dbReference type="EMBL" id="SHKI01000004">
    <property type="protein sequence ID" value="RZT66343.1"/>
    <property type="molecule type" value="Genomic_DNA"/>
</dbReference>
<dbReference type="Proteomes" id="UP000291832">
    <property type="component" value="Unassembled WGS sequence"/>
</dbReference>
<feature type="domain" description="DUF559" evidence="2">
    <location>
        <begin position="267"/>
        <end position="330"/>
    </location>
</feature>